<keyword evidence="1" id="KW-0472">Membrane</keyword>
<evidence type="ECO:0000313" key="2">
    <source>
        <dbReference type="EMBL" id="PRZ11412.1"/>
    </source>
</evidence>
<keyword evidence="3" id="KW-1185">Reference proteome</keyword>
<feature type="transmembrane region" description="Helical" evidence="1">
    <location>
        <begin position="6"/>
        <end position="27"/>
    </location>
</feature>
<dbReference type="RefSeq" id="WP_106124217.1">
    <property type="nucleotide sequence ID" value="NZ_PVTY01000052.1"/>
</dbReference>
<proteinExistence type="predicted"/>
<dbReference type="AlphaFoldDB" id="A0A2T0YA39"/>
<dbReference type="Proteomes" id="UP000238217">
    <property type="component" value="Unassembled WGS sequence"/>
</dbReference>
<protein>
    <submittedName>
        <fullName evidence="2">Uncharacterized protein</fullName>
    </submittedName>
</protein>
<comment type="caution">
    <text evidence="2">The sequence shown here is derived from an EMBL/GenBank/DDBJ whole genome shotgun (WGS) entry which is preliminary data.</text>
</comment>
<dbReference type="EMBL" id="PVTY01000052">
    <property type="protein sequence ID" value="PRZ11412.1"/>
    <property type="molecule type" value="Genomic_DNA"/>
</dbReference>
<organism evidence="2 3">
    <name type="scientific">Nesterenkonia sandarakina</name>
    <dbReference type="NCBI Taxonomy" id="272918"/>
    <lineage>
        <taxon>Bacteria</taxon>
        <taxon>Bacillati</taxon>
        <taxon>Actinomycetota</taxon>
        <taxon>Actinomycetes</taxon>
        <taxon>Micrococcales</taxon>
        <taxon>Micrococcaceae</taxon>
        <taxon>Nesterenkonia</taxon>
    </lineage>
</organism>
<name>A0A2T0YA39_9MICC</name>
<feature type="transmembrane region" description="Helical" evidence="1">
    <location>
        <begin position="39"/>
        <end position="65"/>
    </location>
</feature>
<keyword evidence="1" id="KW-0812">Transmembrane</keyword>
<sequence>MEIAATVIPVTAFLVTSTVFLIVGLLARRKNRTSAAESPGLWIAAVVFLALAVLGYGMTLFVLVLT</sequence>
<reference evidence="2 3" key="1">
    <citation type="submission" date="2018-03" db="EMBL/GenBank/DDBJ databases">
        <title>Comparative analysis of microorganisms from saline springs in Andes Mountain Range, Colombia.</title>
        <authorList>
            <person name="Rubin E."/>
        </authorList>
    </citation>
    <scope>NUCLEOTIDE SEQUENCE [LARGE SCALE GENOMIC DNA]</scope>
    <source>
        <strain evidence="2 3">CG 35</strain>
    </source>
</reference>
<gene>
    <name evidence="2" type="ORF">BCL67_1522</name>
</gene>
<keyword evidence="1" id="KW-1133">Transmembrane helix</keyword>
<evidence type="ECO:0000313" key="3">
    <source>
        <dbReference type="Proteomes" id="UP000238217"/>
    </source>
</evidence>
<accession>A0A2T0YA39</accession>
<evidence type="ECO:0000256" key="1">
    <source>
        <dbReference type="SAM" id="Phobius"/>
    </source>
</evidence>